<feature type="region of interest" description="Disordered" evidence="1">
    <location>
        <begin position="37"/>
        <end position="73"/>
    </location>
</feature>
<accession>A0A6A4I588</accession>
<protein>
    <submittedName>
        <fullName evidence="2">Uncharacterized protein</fullName>
    </submittedName>
</protein>
<evidence type="ECO:0000313" key="3">
    <source>
        <dbReference type="Proteomes" id="UP000799118"/>
    </source>
</evidence>
<feature type="region of interest" description="Disordered" evidence="1">
    <location>
        <begin position="1"/>
        <end position="23"/>
    </location>
</feature>
<dbReference type="EMBL" id="ML769418">
    <property type="protein sequence ID" value="KAE9404257.1"/>
    <property type="molecule type" value="Genomic_DNA"/>
</dbReference>
<sequence length="329" mass="36037">MSCASSSSSLQHHGYGDEYPHAKATSLPAQPAYLTYSPVDSTLSPPLPSQAMTTTNPTDRSAKPTIPTHPSHTKLRLASRYMRCLLSSTGPIPSLLAPVSVTTPNPNSNQNTHPSCKRSYGRKSMPGLRMRVRSWAHLYCLLQTARKRRILMPVRKRIRIQRVKVRMILNPHPPSMDRDCLSISPSPSPLTSSSEYRFVGVLSTTTVPTATRISTGLDDRCTLSSPLMAAPVSSPTPDSPTADIPLPHALLVPPAVDSPSSTSRLVSDSPSHSLTITASPPTAHLFDLADTLRPGLQPQMPHKFLVPSLLSEWYPPRSEFWPQSMEMKR</sequence>
<reference evidence="2" key="1">
    <citation type="journal article" date="2019" name="Environ. Microbiol.">
        <title>Fungal ecological strategies reflected in gene transcription - a case study of two litter decomposers.</title>
        <authorList>
            <person name="Barbi F."/>
            <person name="Kohler A."/>
            <person name="Barry K."/>
            <person name="Baskaran P."/>
            <person name="Daum C."/>
            <person name="Fauchery L."/>
            <person name="Ihrmark K."/>
            <person name="Kuo A."/>
            <person name="LaButti K."/>
            <person name="Lipzen A."/>
            <person name="Morin E."/>
            <person name="Grigoriev I.V."/>
            <person name="Henrissat B."/>
            <person name="Lindahl B."/>
            <person name="Martin F."/>
        </authorList>
    </citation>
    <scope>NUCLEOTIDE SEQUENCE</scope>
    <source>
        <strain evidence="2">JB14</strain>
    </source>
</reference>
<organism evidence="2 3">
    <name type="scientific">Gymnopus androsaceus JB14</name>
    <dbReference type="NCBI Taxonomy" id="1447944"/>
    <lineage>
        <taxon>Eukaryota</taxon>
        <taxon>Fungi</taxon>
        <taxon>Dikarya</taxon>
        <taxon>Basidiomycota</taxon>
        <taxon>Agaricomycotina</taxon>
        <taxon>Agaricomycetes</taxon>
        <taxon>Agaricomycetidae</taxon>
        <taxon>Agaricales</taxon>
        <taxon>Marasmiineae</taxon>
        <taxon>Omphalotaceae</taxon>
        <taxon>Gymnopus</taxon>
    </lineage>
</organism>
<proteinExistence type="predicted"/>
<evidence type="ECO:0000256" key="1">
    <source>
        <dbReference type="SAM" id="MobiDB-lite"/>
    </source>
</evidence>
<dbReference type="Proteomes" id="UP000799118">
    <property type="component" value="Unassembled WGS sequence"/>
</dbReference>
<feature type="compositionally biased region" description="Polar residues" evidence="1">
    <location>
        <begin position="38"/>
        <end position="59"/>
    </location>
</feature>
<name>A0A6A4I588_9AGAR</name>
<evidence type="ECO:0000313" key="2">
    <source>
        <dbReference type="EMBL" id="KAE9404257.1"/>
    </source>
</evidence>
<feature type="compositionally biased region" description="Polar residues" evidence="1">
    <location>
        <begin position="258"/>
        <end position="276"/>
    </location>
</feature>
<feature type="region of interest" description="Disordered" evidence="1">
    <location>
        <begin position="255"/>
        <end position="276"/>
    </location>
</feature>
<feature type="compositionally biased region" description="Polar residues" evidence="1">
    <location>
        <begin position="100"/>
        <end position="114"/>
    </location>
</feature>
<dbReference type="AlphaFoldDB" id="A0A6A4I588"/>
<gene>
    <name evidence="2" type="ORF">BT96DRAFT_433807</name>
</gene>
<keyword evidence="3" id="KW-1185">Reference proteome</keyword>
<feature type="region of interest" description="Disordered" evidence="1">
    <location>
        <begin position="99"/>
        <end position="123"/>
    </location>
</feature>